<dbReference type="GO" id="GO:0016784">
    <property type="term" value="F:3-mercaptopyruvate sulfurtransferase activity"/>
    <property type="evidence" value="ECO:0007669"/>
    <property type="project" value="UniProtKB-EC"/>
</dbReference>
<dbReference type="InterPro" id="IPR045078">
    <property type="entry name" value="TST/MPST-like"/>
</dbReference>
<dbReference type="STRING" id="1918946.VPAL9027_02700"/>
<dbReference type="CDD" id="cd01449">
    <property type="entry name" value="TST_Repeat_2"/>
    <property type="match status" value="1"/>
</dbReference>
<dbReference type="RefSeq" id="WP_077315044.1">
    <property type="nucleotide sequence ID" value="NZ_AP024888.1"/>
</dbReference>
<evidence type="ECO:0000259" key="3">
    <source>
        <dbReference type="PROSITE" id="PS50206"/>
    </source>
</evidence>
<dbReference type="EMBL" id="FUFT01000005">
    <property type="protein sequence ID" value="SJL84704.1"/>
    <property type="molecule type" value="Genomic_DNA"/>
</dbReference>
<keyword evidence="1 4" id="KW-0808">Transferase</keyword>
<dbReference type="PANTHER" id="PTHR11364">
    <property type="entry name" value="THIOSULFATE SULFERTANSFERASE"/>
    <property type="match status" value="1"/>
</dbReference>
<evidence type="ECO:0000313" key="5">
    <source>
        <dbReference type="Proteomes" id="UP000189475"/>
    </source>
</evidence>
<dbReference type="PANTHER" id="PTHR11364:SF27">
    <property type="entry name" value="SULFURTRANSFERASE"/>
    <property type="match status" value="1"/>
</dbReference>
<dbReference type="EC" id="2.8.1.2" evidence="4"/>
<feature type="domain" description="Rhodanese" evidence="3">
    <location>
        <begin position="162"/>
        <end position="274"/>
    </location>
</feature>
<sequence length="278" mass="30776">MSSLVSVDWLKQHIHDENVVVLDASMAFKIPVEPQKDTTNIIAGARRFDYDTQFCDPDSPLPHMMPSAERFTQLAQALGLNQQDTLVVYDNSGTYASPRAWWMLRAMGHDNVLVLNGGLTEWKAQHGDIVQNYAEPREPGDFQAQYNPDAFVDAQTVLENIGRHDTQLFDARGHARFAGTTPEPRDGVRSGHIPGAICLPFTELMDNHRLKPRAALMPIVSSLLAAERQAIFSCGSGVTACILLLAAQECGYTKTAVYDGSWTEWGQRYDLPIATEDG</sequence>
<feature type="domain" description="Rhodanese" evidence="3">
    <location>
        <begin position="15"/>
        <end position="131"/>
    </location>
</feature>
<proteinExistence type="predicted"/>
<organism evidence="4 5">
    <name type="scientific">Vibrio palustris</name>
    <dbReference type="NCBI Taxonomy" id="1918946"/>
    <lineage>
        <taxon>Bacteria</taxon>
        <taxon>Pseudomonadati</taxon>
        <taxon>Pseudomonadota</taxon>
        <taxon>Gammaproteobacteria</taxon>
        <taxon>Vibrionales</taxon>
        <taxon>Vibrionaceae</taxon>
        <taxon>Vibrio</taxon>
    </lineage>
</organism>
<keyword evidence="2" id="KW-0677">Repeat</keyword>
<dbReference type="OrthoDB" id="9781034at2"/>
<accession>A0A1R4B714</accession>
<reference evidence="4 5" key="1">
    <citation type="submission" date="2017-02" db="EMBL/GenBank/DDBJ databases">
        <authorList>
            <person name="Peterson S.W."/>
        </authorList>
    </citation>
    <scope>NUCLEOTIDE SEQUENCE [LARGE SCALE GENOMIC DNA]</scope>
    <source>
        <strain evidence="4 5">CECT 9027</strain>
    </source>
</reference>
<dbReference type="SUPFAM" id="SSF52821">
    <property type="entry name" value="Rhodanese/Cell cycle control phosphatase"/>
    <property type="match status" value="2"/>
</dbReference>
<dbReference type="Gene3D" id="3.40.250.10">
    <property type="entry name" value="Rhodanese-like domain"/>
    <property type="match status" value="2"/>
</dbReference>
<protein>
    <submittedName>
        <fullName evidence="4">3-mercaptopyruvate sulfurtransferase</fullName>
        <ecNumber evidence="4">2.8.1.2</ecNumber>
    </submittedName>
</protein>
<dbReference type="GO" id="GO:0004792">
    <property type="term" value="F:thiosulfate-cyanide sulfurtransferase activity"/>
    <property type="evidence" value="ECO:0007669"/>
    <property type="project" value="TreeGrafter"/>
</dbReference>
<evidence type="ECO:0000256" key="1">
    <source>
        <dbReference type="ARBA" id="ARBA00022679"/>
    </source>
</evidence>
<dbReference type="InterPro" id="IPR001763">
    <property type="entry name" value="Rhodanese-like_dom"/>
</dbReference>
<name>A0A1R4B714_9VIBR</name>
<dbReference type="Pfam" id="PF00581">
    <property type="entry name" value="Rhodanese"/>
    <property type="match status" value="2"/>
</dbReference>
<keyword evidence="4" id="KW-0670">Pyruvate</keyword>
<dbReference type="SMART" id="SM00450">
    <property type="entry name" value="RHOD"/>
    <property type="match status" value="2"/>
</dbReference>
<evidence type="ECO:0000256" key="2">
    <source>
        <dbReference type="ARBA" id="ARBA00022737"/>
    </source>
</evidence>
<gene>
    <name evidence="4" type="primary">sseA</name>
    <name evidence="4" type="ORF">VPAL9027_02700</name>
</gene>
<dbReference type="AlphaFoldDB" id="A0A1R4B714"/>
<dbReference type="CDD" id="cd01448">
    <property type="entry name" value="TST_Repeat_1"/>
    <property type="match status" value="1"/>
</dbReference>
<dbReference type="InterPro" id="IPR036873">
    <property type="entry name" value="Rhodanese-like_dom_sf"/>
</dbReference>
<keyword evidence="5" id="KW-1185">Reference proteome</keyword>
<evidence type="ECO:0000313" key="4">
    <source>
        <dbReference type="EMBL" id="SJL84704.1"/>
    </source>
</evidence>
<dbReference type="PROSITE" id="PS50206">
    <property type="entry name" value="RHODANESE_3"/>
    <property type="match status" value="2"/>
</dbReference>
<dbReference type="Proteomes" id="UP000189475">
    <property type="component" value="Unassembled WGS sequence"/>
</dbReference>
<dbReference type="FunFam" id="3.40.250.10:FF:000001">
    <property type="entry name" value="Sulfurtransferase"/>
    <property type="match status" value="1"/>
</dbReference>